<accession>A0ABV0RS51</accession>
<dbReference type="EMBL" id="JAHRIN010056567">
    <property type="protein sequence ID" value="MEQ2211069.1"/>
    <property type="molecule type" value="Genomic_DNA"/>
</dbReference>
<dbReference type="SUPFAM" id="SSF48403">
    <property type="entry name" value="Ankyrin repeat"/>
    <property type="match status" value="1"/>
</dbReference>
<evidence type="ECO:0000313" key="4">
    <source>
        <dbReference type="EMBL" id="MEQ2211069.1"/>
    </source>
</evidence>
<dbReference type="PANTHER" id="PTHR24198">
    <property type="entry name" value="ANKYRIN REPEAT AND PROTEIN KINASE DOMAIN-CONTAINING PROTEIN"/>
    <property type="match status" value="1"/>
</dbReference>
<dbReference type="Gene3D" id="1.25.40.20">
    <property type="entry name" value="Ankyrin repeat-containing domain"/>
    <property type="match status" value="1"/>
</dbReference>
<organism evidence="4 5">
    <name type="scientific">Xenoophorus captivus</name>
    <dbReference type="NCBI Taxonomy" id="1517983"/>
    <lineage>
        <taxon>Eukaryota</taxon>
        <taxon>Metazoa</taxon>
        <taxon>Chordata</taxon>
        <taxon>Craniata</taxon>
        <taxon>Vertebrata</taxon>
        <taxon>Euteleostomi</taxon>
        <taxon>Actinopterygii</taxon>
        <taxon>Neopterygii</taxon>
        <taxon>Teleostei</taxon>
        <taxon>Neoteleostei</taxon>
        <taxon>Acanthomorphata</taxon>
        <taxon>Ovalentaria</taxon>
        <taxon>Atherinomorphae</taxon>
        <taxon>Cyprinodontiformes</taxon>
        <taxon>Goodeidae</taxon>
        <taxon>Xenoophorus</taxon>
    </lineage>
</organism>
<evidence type="ECO:0000256" key="2">
    <source>
        <dbReference type="ARBA" id="ARBA00023043"/>
    </source>
</evidence>
<dbReference type="Pfam" id="PF12796">
    <property type="entry name" value="Ank_2"/>
    <property type="match status" value="1"/>
</dbReference>
<reference evidence="4 5" key="1">
    <citation type="submission" date="2021-06" db="EMBL/GenBank/DDBJ databases">
        <authorList>
            <person name="Palmer J.M."/>
        </authorList>
    </citation>
    <scope>NUCLEOTIDE SEQUENCE [LARGE SCALE GENOMIC DNA]</scope>
    <source>
        <strain evidence="4 5">XC_2019</strain>
        <tissue evidence="4">Muscle</tissue>
    </source>
</reference>
<name>A0ABV0RS51_9TELE</name>
<dbReference type="PROSITE" id="PS50297">
    <property type="entry name" value="ANK_REP_REGION"/>
    <property type="match status" value="1"/>
</dbReference>
<evidence type="ECO:0000256" key="3">
    <source>
        <dbReference type="PROSITE-ProRule" id="PRU00023"/>
    </source>
</evidence>
<dbReference type="InterPro" id="IPR036770">
    <property type="entry name" value="Ankyrin_rpt-contain_sf"/>
</dbReference>
<evidence type="ECO:0000313" key="5">
    <source>
        <dbReference type="Proteomes" id="UP001434883"/>
    </source>
</evidence>
<feature type="repeat" description="ANK" evidence="3">
    <location>
        <begin position="24"/>
        <end position="57"/>
    </location>
</feature>
<comment type="caution">
    <text evidence="4">The sequence shown here is derived from an EMBL/GenBank/DDBJ whole genome shotgun (WGS) entry which is preliminary data.</text>
</comment>
<protein>
    <submittedName>
        <fullName evidence="4">Uncharacterized protein</fullName>
    </submittedName>
</protein>
<sequence>MCYFNMSNLLQTSVVSQINARDASGQTPLHLACERGDLVCVKELLEESQARTDIKDKNGETPMHYASKQDSPVIIQGWTSSTTTGKHRSMWPAVWDGLSPLKPYWRVGRSVMSLAV</sequence>
<dbReference type="PROSITE" id="PS50088">
    <property type="entry name" value="ANK_REPEAT"/>
    <property type="match status" value="1"/>
</dbReference>
<proteinExistence type="predicted"/>
<keyword evidence="1" id="KW-0677">Repeat</keyword>
<dbReference type="PANTHER" id="PTHR24198:SF165">
    <property type="entry name" value="ANKYRIN REPEAT-CONTAINING PROTEIN-RELATED"/>
    <property type="match status" value="1"/>
</dbReference>
<dbReference type="SMART" id="SM00248">
    <property type="entry name" value="ANK"/>
    <property type="match status" value="2"/>
</dbReference>
<keyword evidence="5" id="KW-1185">Reference proteome</keyword>
<keyword evidence="2 3" id="KW-0040">ANK repeat</keyword>
<evidence type="ECO:0000256" key="1">
    <source>
        <dbReference type="ARBA" id="ARBA00022737"/>
    </source>
</evidence>
<gene>
    <name evidence="4" type="ORF">XENOCAPTIV_025471</name>
</gene>
<dbReference type="InterPro" id="IPR002110">
    <property type="entry name" value="Ankyrin_rpt"/>
</dbReference>
<dbReference type="Proteomes" id="UP001434883">
    <property type="component" value="Unassembled WGS sequence"/>
</dbReference>